<dbReference type="RefSeq" id="WP_183924557.1">
    <property type="nucleotide sequence ID" value="NZ_JACIGM010000003.1"/>
</dbReference>
<accession>A0A7W6RKD4</accession>
<name>A0A7W6RKD4_9HYPH</name>
<protein>
    <recommendedName>
        <fullName evidence="3">TnsA endonuclease-like protein</fullName>
    </recommendedName>
</protein>
<evidence type="ECO:0000313" key="1">
    <source>
        <dbReference type="EMBL" id="MBB4274091.1"/>
    </source>
</evidence>
<organism evidence="1 2">
    <name type="scientific">Rhizobium mongolense</name>
    <dbReference type="NCBI Taxonomy" id="57676"/>
    <lineage>
        <taxon>Bacteria</taxon>
        <taxon>Pseudomonadati</taxon>
        <taxon>Pseudomonadota</taxon>
        <taxon>Alphaproteobacteria</taxon>
        <taxon>Hyphomicrobiales</taxon>
        <taxon>Rhizobiaceae</taxon>
        <taxon>Rhizobium/Agrobacterium group</taxon>
        <taxon>Rhizobium</taxon>
    </lineage>
</organism>
<reference evidence="1 2" key="1">
    <citation type="submission" date="2020-08" db="EMBL/GenBank/DDBJ databases">
        <title>Genomic Encyclopedia of Type Strains, Phase IV (KMG-V): Genome sequencing to study the core and pangenomes of soil and plant-associated prokaryotes.</title>
        <authorList>
            <person name="Whitman W."/>
        </authorList>
    </citation>
    <scope>NUCLEOTIDE SEQUENCE [LARGE SCALE GENOMIC DNA]</scope>
    <source>
        <strain evidence="1 2">SEMIA 402</strain>
    </source>
</reference>
<sequence>MLGITLYYDVVPAPAARKVALKSNASCRILMCAPGTNQYLVFESLFERDCAVVFWAMKNVRSVEAQYGPIEWTDADGVVHEHWADLRVVYDNGEVVLYSVRPTDRDKRGRLKAAVKSIRNHALKYHAHRIEILTEKVVSKADIYQAREILSARRLKNSPDCARLLDLLTTKTTPVRAFELVDEFGCEGSGMIALWNLMGDGLVEHVTHDKSLTFEPVSFVRARRMN</sequence>
<dbReference type="EMBL" id="JACIGM010000003">
    <property type="protein sequence ID" value="MBB4274091.1"/>
    <property type="molecule type" value="Genomic_DNA"/>
</dbReference>
<dbReference type="AlphaFoldDB" id="A0A7W6RKD4"/>
<dbReference type="Proteomes" id="UP000533641">
    <property type="component" value="Unassembled WGS sequence"/>
</dbReference>
<gene>
    <name evidence="1" type="ORF">GGE12_001846</name>
</gene>
<evidence type="ECO:0008006" key="3">
    <source>
        <dbReference type="Google" id="ProtNLM"/>
    </source>
</evidence>
<proteinExistence type="predicted"/>
<comment type="caution">
    <text evidence="1">The sequence shown here is derived from an EMBL/GenBank/DDBJ whole genome shotgun (WGS) entry which is preliminary data.</text>
</comment>
<evidence type="ECO:0000313" key="2">
    <source>
        <dbReference type="Proteomes" id="UP000533641"/>
    </source>
</evidence>